<proteinExistence type="predicted"/>
<protein>
    <recommendedName>
        <fullName evidence="3">Prophage protein</fullName>
    </recommendedName>
</protein>
<dbReference type="RefSeq" id="WP_213409659.1">
    <property type="nucleotide sequence ID" value="NZ_CP074441.1"/>
</dbReference>
<accession>A0ABT3E4A3</accession>
<sequence>MKINKSVTLNANSEIEGTIVANFYASVTSDGNGNTTNSMTIMDQKLYDANKKKVRADKRAFDDAVFEVEDDITEEEGV</sequence>
<name>A0ABT3E4A3_9LACO</name>
<gene>
    <name evidence="1" type="ORF">OIT44_04010</name>
</gene>
<evidence type="ECO:0000313" key="1">
    <source>
        <dbReference type="EMBL" id="MCW0953239.1"/>
    </source>
</evidence>
<evidence type="ECO:0000313" key="2">
    <source>
        <dbReference type="Proteomes" id="UP001526225"/>
    </source>
</evidence>
<dbReference type="EMBL" id="JAOZFE010000003">
    <property type="protein sequence ID" value="MCW0953239.1"/>
    <property type="molecule type" value="Genomic_DNA"/>
</dbReference>
<evidence type="ECO:0008006" key="3">
    <source>
        <dbReference type="Google" id="ProtNLM"/>
    </source>
</evidence>
<comment type="caution">
    <text evidence="1">The sequence shown here is derived from an EMBL/GenBank/DDBJ whole genome shotgun (WGS) entry which is preliminary data.</text>
</comment>
<organism evidence="1 2">
    <name type="scientific">Weissella ceti</name>
    <dbReference type="NCBI Taxonomy" id="759620"/>
    <lineage>
        <taxon>Bacteria</taxon>
        <taxon>Bacillati</taxon>
        <taxon>Bacillota</taxon>
        <taxon>Bacilli</taxon>
        <taxon>Lactobacillales</taxon>
        <taxon>Lactobacillaceae</taxon>
        <taxon>Weissella</taxon>
    </lineage>
</organism>
<reference evidence="1 2" key="1">
    <citation type="submission" date="2022-10" db="EMBL/GenBank/DDBJ databases">
        <title>Weissella fermenti sp. nov., isolated from fermented cabbage.</title>
        <authorList>
            <person name="Lee J.K."/>
            <person name="Baek J.H."/>
            <person name="Choi D.G."/>
            <person name="Kim J.M."/>
            <person name="Jeon C.O."/>
        </authorList>
    </citation>
    <scope>NUCLEOTIDE SEQUENCE [LARGE SCALE GENOMIC DNA]</scope>
    <source>
        <strain evidence="1 2">KACC 18534</strain>
    </source>
</reference>
<dbReference type="Proteomes" id="UP001526225">
    <property type="component" value="Unassembled WGS sequence"/>
</dbReference>
<keyword evidence="2" id="KW-1185">Reference proteome</keyword>